<reference evidence="4 5" key="1">
    <citation type="submission" date="2017-05" db="EMBL/GenBank/DDBJ databases">
        <title>Complete and WGS of Bordetella genogroups.</title>
        <authorList>
            <person name="Spilker T."/>
            <person name="LiPuma J."/>
        </authorList>
    </citation>
    <scope>NUCLEOTIDE SEQUENCE [LARGE SCALE GENOMIC DNA]</scope>
    <source>
        <strain evidence="4 5">AU7206</strain>
    </source>
</reference>
<dbReference type="AlphaFoldDB" id="A0A1W6ZHC5"/>
<dbReference type="GO" id="GO:0004333">
    <property type="term" value="F:fumarate hydratase activity"/>
    <property type="evidence" value="ECO:0007669"/>
    <property type="project" value="UniProtKB-EC"/>
</dbReference>
<evidence type="ECO:0000256" key="1">
    <source>
        <dbReference type="ARBA" id="ARBA00009084"/>
    </source>
</evidence>
<dbReference type="Proteomes" id="UP000194161">
    <property type="component" value="Chromosome"/>
</dbReference>
<evidence type="ECO:0000313" key="5">
    <source>
        <dbReference type="Proteomes" id="UP000194161"/>
    </source>
</evidence>
<dbReference type="InterPro" id="IPR024083">
    <property type="entry name" value="Fumarase/histidase_N"/>
</dbReference>
<dbReference type="Pfam" id="PF00206">
    <property type="entry name" value="Lyase_1"/>
    <property type="match status" value="1"/>
</dbReference>
<sequence>MELMDGDTAGYSPEKFLPRVFLDTLLAHKAAAARANGSLGLLPDTVAQAIAQQAQALRVSRREDPGPSIWQSGCGLEFNRWANACIAQACAQRSGVSVMPEHVNWNQSTNDTFPTVLQLALLRAYRVQLDPACGLLQSRLRDSAARAGDSRVMGRTFLRDAKWMALGQVVGGWADLVHAHHDWLTQAAGPLASIPQGGYSLGNGDGVHRRFAAAYVASWNAAEGLECRSSAAPSNEIAGIRSLAAFASALGALASGIEKMAADMLLLCSGPEHGFADLGFQESAHDSTTLLGKSNPKQATTILMACAYVRGQSGMVVDLAARGQLALFTAFPLVAYALLDAVHVLAQQTRAFATGFVPHLHPLKPTMAALSASK</sequence>
<gene>
    <name evidence="4" type="ORF">CAL15_20600</name>
</gene>
<dbReference type="SUPFAM" id="SSF48557">
    <property type="entry name" value="L-aspartase-like"/>
    <property type="match status" value="1"/>
</dbReference>
<keyword evidence="5" id="KW-1185">Reference proteome</keyword>
<dbReference type="PANTHER" id="PTHR11444">
    <property type="entry name" value="ASPARTATEAMMONIA/ARGININOSUCCINATE/ADENYLOSUCCINATE LYASE"/>
    <property type="match status" value="1"/>
</dbReference>
<dbReference type="Gene3D" id="1.10.275.10">
    <property type="entry name" value="Fumarase/aspartase (N-terminal domain)"/>
    <property type="match status" value="1"/>
</dbReference>
<dbReference type="InterPro" id="IPR000362">
    <property type="entry name" value="Fumarate_lyase_fam"/>
</dbReference>
<proteinExistence type="inferred from homology"/>
<dbReference type="GO" id="GO:0006106">
    <property type="term" value="P:fumarate metabolic process"/>
    <property type="evidence" value="ECO:0007669"/>
    <property type="project" value="InterPro"/>
</dbReference>
<feature type="domain" description="Fumarate lyase N-terminal" evidence="3">
    <location>
        <begin position="28"/>
        <end position="311"/>
    </location>
</feature>
<evidence type="ECO:0000259" key="3">
    <source>
        <dbReference type="Pfam" id="PF00206"/>
    </source>
</evidence>
<dbReference type="EMBL" id="CP021111">
    <property type="protein sequence ID" value="ARP96550.1"/>
    <property type="molecule type" value="Genomic_DNA"/>
</dbReference>
<dbReference type="RefSeq" id="WP_086080199.1">
    <property type="nucleotide sequence ID" value="NZ_CP021111.1"/>
</dbReference>
<organism evidence="4 5">
    <name type="scientific">Bordetella genomosp. 13</name>
    <dbReference type="NCBI Taxonomy" id="463040"/>
    <lineage>
        <taxon>Bacteria</taxon>
        <taxon>Pseudomonadati</taxon>
        <taxon>Pseudomonadota</taxon>
        <taxon>Betaproteobacteria</taxon>
        <taxon>Burkholderiales</taxon>
        <taxon>Alcaligenaceae</taxon>
        <taxon>Bordetella</taxon>
    </lineage>
</organism>
<dbReference type="Gene3D" id="1.20.200.10">
    <property type="entry name" value="Fumarase/aspartase (Central domain)"/>
    <property type="match status" value="1"/>
</dbReference>
<name>A0A1W6ZHC5_9BORD</name>
<comment type="similarity">
    <text evidence="1">Belongs to the class-II fumarase/aspartase family. Fumarase subfamily.</text>
</comment>
<dbReference type="InterPro" id="IPR008948">
    <property type="entry name" value="L-Aspartase-like"/>
</dbReference>
<dbReference type="EC" id="4.2.1.2" evidence="2"/>
<dbReference type="STRING" id="463040.CAL15_20600"/>
<dbReference type="PRINTS" id="PR00149">
    <property type="entry name" value="FUMRATELYASE"/>
</dbReference>
<dbReference type="KEGG" id="bgm:CAL15_20600"/>
<dbReference type="InterPro" id="IPR005677">
    <property type="entry name" value="Fum_hydII"/>
</dbReference>
<dbReference type="OrthoDB" id="8632260at2"/>
<evidence type="ECO:0000256" key="2">
    <source>
        <dbReference type="ARBA" id="ARBA00012921"/>
    </source>
</evidence>
<accession>A0A1W6ZHC5</accession>
<evidence type="ECO:0000313" key="4">
    <source>
        <dbReference type="EMBL" id="ARP96550.1"/>
    </source>
</evidence>
<dbReference type="InterPro" id="IPR022761">
    <property type="entry name" value="Fumarate_lyase_N"/>
</dbReference>
<protein>
    <recommendedName>
        <fullName evidence="2">fumarate hydratase</fullName>
        <ecNumber evidence="2">4.2.1.2</ecNumber>
    </recommendedName>
</protein>